<feature type="compositionally biased region" description="Basic residues" evidence="1">
    <location>
        <begin position="58"/>
        <end position="72"/>
    </location>
</feature>
<dbReference type="EMBL" id="KE721227">
    <property type="protein sequence ID" value="ERF71256.1"/>
    <property type="molecule type" value="Genomic_DNA"/>
</dbReference>
<feature type="compositionally biased region" description="Basic and acidic residues" evidence="1">
    <location>
        <begin position="1358"/>
        <end position="1367"/>
    </location>
</feature>
<dbReference type="HOGENOM" id="CLU_003025_0_0_1"/>
<feature type="compositionally biased region" description="Basic and acidic residues" evidence="1">
    <location>
        <begin position="247"/>
        <end position="261"/>
    </location>
</feature>
<feature type="region of interest" description="Disordered" evidence="1">
    <location>
        <begin position="1253"/>
        <end position="1418"/>
    </location>
</feature>
<dbReference type="OrthoDB" id="5382102at2759"/>
<feature type="region of interest" description="Disordered" evidence="1">
    <location>
        <begin position="556"/>
        <end position="610"/>
    </location>
</feature>
<feature type="compositionally biased region" description="Polar residues" evidence="1">
    <location>
        <begin position="574"/>
        <end position="590"/>
    </location>
</feature>
<feature type="compositionally biased region" description="Basic and acidic residues" evidence="1">
    <location>
        <begin position="218"/>
        <end position="235"/>
    </location>
</feature>
<feature type="compositionally biased region" description="Polar residues" evidence="1">
    <location>
        <begin position="1261"/>
        <end position="1272"/>
    </location>
</feature>
<feature type="compositionally biased region" description="Basic residues" evidence="1">
    <location>
        <begin position="125"/>
        <end position="134"/>
    </location>
</feature>
<feature type="compositionally biased region" description="Polar residues" evidence="1">
    <location>
        <begin position="1719"/>
        <end position="1733"/>
    </location>
</feature>
<evidence type="ECO:0000256" key="1">
    <source>
        <dbReference type="SAM" id="MobiDB-lite"/>
    </source>
</evidence>
<accession>U1GHH9</accession>
<evidence type="ECO:0000313" key="2">
    <source>
        <dbReference type="EMBL" id="ERF71256.1"/>
    </source>
</evidence>
<feature type="compositionally biased region" description="Polar residues" evidence="1">
    <location>
        <begin position="895"/>
        <end position="909"/>
    </location>
</feature>
<keyword evidence="3" id="KW-1185">Reference proteome</keyword>
<proteinExistence type="predicted"/>
<gene>
    <name evidence="2" type="ORF">EPUS_05308</name>
</gene>
<feature type="compositionally biased region" description="Polar residues" evidence="1">
    <location>
        <begin position="14"/>
        <end position="30"/>
    </location>
</feature>
<protein>
    <submittedName>
        <fullName evidence="2">Uncharacterized protein</fullName>
    </submittedName>
</protein>
<feature type="compositionally biased region" description="Polar residues" evidence="1">
    <location>
        <begin position="1288"/>
        <end position="1306"/>
    </location>
</feature>
<feature type="compositionally biased region" description="Basic and acidic residues" evidence="1">
    <location>
        <begin position="277"/>
        <end position="295"/>
    </location>
</feature>
<feature type="compositionally biased region" description="Basic and acidic residues" evidence="1">
    <location>
        <begin position="369"/>
        <end position="386"/>
    </location>
</feature>
<dbReference type="OMA" id="MPEIGYG"/>
<organism evidence="2 3">
    <name type="scientific">Endocarpon pusillum (strain Z07020 / HMAS-L-300199)</name>
    <name type="common">Lichen-forming fungus</name>
    <dbReference type="NCBI Taxonomy" id="1263415"/>
    <lineage>
        <taxon>Eukaryota</taxon>
        <taxon>Fungi</taxon>
        <taxon>Dikarya</taxon>
        <taxon>Ascomycota</taxon>
        <taxon>Pezizomycotina</taxon>
        <taxon>Eurotiomycetes</taxon>
        <taxon>Chaetothyriomycetidae</taxon>
        <taxon>Verrucariales</taxon>
        <taxon>Verrucariaceae</taxon>
        <taxon>Endocarpon</taxon>
    </lineage>
</organism>
<feature type="compositionally biased region" description="Basic and acidic residues" evidence="1">
    <location>
        <begin position="1307"/>
        <end position="1321"/>
    </location>
</feature>
<feature type="compositionally biased region" description="Basic and acidic residues" evidence="1">
    <location>
        <begin position="491"/>
        <end position="502"/>
    </location>
</feature>
<dbReference type="Proteomes" id="UP000019373">
    <property type="component" value="Unassembled WGS sequence"/>
</dbReference>
<feature type="compositionally biased region" description="Polar residues" evidence="1">
    <location>
        <begin position="1588"/>
        <end position="1599"/>
    </location>
</feature>
<feature type="compositionally biased region" description="Basic and acidic residues" evidence="1">
    <location>
        <begin position="433"/>
        <end position="462"/>
    </location>
</feature>
<dbReference type="PANTHER" id="PTHR42105:SF1">
    <property type="entry name" value="TRANSALDOLASE"/>
    <property type="match status" value="1"/>
</dbReference>
<feature type="region of interest" description="Disordered" evidence="1">
    <location>
        <begin position="1"/>
        <end position="348"/>
    </location>
</feature>
<feature type="compositionally biased region" description="Polar residues" evidence="1">
    <location>
        <begin position="1612"/>
        <end position="1623"/>
    </location>
</feature>
<feature type="region of interest" description="Disordered" evidence="1">
    <location>
        <begin position="1434"/>
        <end position="1733"/>
    </location>
</feature>
<feature type="compositionally biased region" description="Basic and acidic residues" evidence="1">
    <location>
        <begin position="1335"/>
        <end position="1345"/>
    </location>
</feature>
<feature type="compositionally biased region" description="Polar residues" evidence="1">
    <location>
        <begin position="1388"/>
        <end position="1401"/>
    </location>
</feature>
<feature type="compositionally biased region" description="Basic residues" evidence="1">
    <location>
        <begin position="503"/>
        <end position="512"/>
    </location>
</feature>
<feature type="compositionally biased region" description="Polar residues" evidence="1">
    <location>
        <begin position="844"/>
        <end position="857"/>
    </location>
</feature>
<dbReference type="eggNOG" id="ENOG502RA0T">
    <property type="taxonomic scope" value="Eukaryota"/>
</dbReference>
<feature type="compositionally biased region" description="Polar residues" evidence="1">
    <location>
        <begin position="717"/>
        <end position="728"/>
    </location>
</feature>
<feature type="region of interest" description="Disordered" evidence="1">
    <location>
        <begin position="491"/>
        <end position="533"/>
    </location>
</feature>
<feature type="compositionally biased region" description="Basic and acidic residues" evidence="1">
    <location>
        <begin position="35"/>
        <end position="51"/>
    </location>
</feature>
<reference evidence="3" key="1">
    <citation type="journal article" date="2014" name="BMC Genomics">
        <title>Genome characteristics reveal the impact of lichenization on lichen-forming fungus Endocarpon pusillum Hedwig (Verrucariales, Ascomycota).</title>
        <authorList>
            <person name="Wang Y.-Y."/>
            <person name="Liu B."/>
            <person name="Zhang X.-Y."/>
            <person name="Zhou Q.-M."/>
            <person name="Zhang T."/>
            <person name="Li H."/>
            <person name="Yu Y.-F."/>
            <person name="Zhang X.-L."/>
            <person name="Hao X.-Y."/>
            <person name="Wang M."/>
            <person name="Wang L."/>
            <person name="Wei J.-C."/>
        </authorList>
    </citation>
    <scope>NUCLEOTIDE SEQUENCE [LARGE SCALE GENOMIC DNA]</scope>
    <source>
        <strain evidence="3">Z07020 / HMAS-L-300199</strain>
    </source>
</reference>
<feature type="compositionally biased region" description="Polar residues" evidence="1">
    <location>
        <begin position="313"/>
        <end position="346"/>
    </location>
</feature>
<evidence type="ECO:0000313" key="3">
    <source>
        <dbReference type="Proteomes" id="UP000019373"/>
    </source>
</evidence>
<dbReference type="PANTHER" id="PTHR42105">
    <property type="entry name" value="DIM2-ASSOCIATED PROTEIN 1"/>
    <property type="match status" value="1"/>
</dbReference>
<dbReference type="RefSeq" id="XP_007803078.1">
    <property type="nucleotide sequence ID" value="XM_007804887.1"/>
</dbReference>
<feature type="region of interest" description="Disordered" evidence="1">
    <location>
        <begin position="842"/>
        <end position="931"/>
    </location>
</feature>
<name>U1GHH9_ENDPU</name>
<sequence length="1733" mass="189632">MGVDTRRPALPAPTDSSAIESNGGSITPTDLATDLSRRTDKTSHTVPDDGRPITIATGKKRRPSGKLSKSQHHSQTSLLIEYFEGGKGQDITSRPSVRVKVRPSASRKSGEKGDGEIVVTEAHGSRKPSYRRRISLGTDSPKQAVDIGSVSSLSSLSEESRLAHRGAPIEVEVLPKEGSERSGTSVSKTPRFIVPSSDISSMPADSMLEGNPPPVTTHPERSRSLSREEVVEHSNLKTPTRRRSRSLSRERLTQKVLEKLANRPQEVSSSSRKRHGEKSSSRRGSKDHSDADARSHGRLSSRQREDASVITGAESSIHTNSALSVNRKSGDQMSFKSGTSRSSVNNPKLLDAFEDVLRRVIMPELKELKKDKKVASNRSKFEKIIDQSDVSGSSVSREEIQRRVSKHGSAPELKLRDSAGKGSSGFRRRERKRKEADLDSPSERSLRRRESGDSLSLEEERNQRRKSKDQQLRNMAAGALVGGTLTAAALQHHDSRSSLDRHERRKQSKSRSRSASIAETEEIFDKHGVPPMPMRSEIETELTRSSLLSDQTATAPFQGELRAVSQGSPREVVSSASRETGSPASRTPTRTPVDLRKGLGTYHGNLSNRDLSSYNRGAHGIHDDQQMSFGEATPTSPTIATGSLDTQHLLADEERQRRYESNLHHQHPIRRGLSPIQSVASYNMSEPNRNSFMLARSSNSLASLNKEQQLKEERSVASLSSAPNTNLARTKRPEGINLETGSVILGQHDSGSQDDSRDIDADAFFDEQHSENERYRESYARSDPKVDYRHLTNFTDDSLDASYLEKMSVRRPVTRGQGANPEYVHAPLGVESAVASLYDPSMESVGSTRSSAISQADSIERQKRANQQLKSANLHVRDSGSPLKQEYTHDEKSFQQRVGVTSPPQSVASSEDDRDMPQLGASAVPVSSDPMPEIGVDLDSPQSEITTNPSVIHGPIGGSTHGNRDHWPYSATPPSKNGLVSPASENRGLGMTDATFAGGALGAAQLGAVARGHEEQSKDMPAGLNLRYDTNAAQGENQIRDAYMTNPAALTPPKDEGYISAANPGTYSPDPKVREHGGYSAPVGGTVSPAFSDDPFIAKHSGHLSTTEKGIEGIQSKDIVALMDHLTVRDARRNARDTEILVTLVRSAAEMRNSFEDMKRFIAEQDDFIMDTADKQHEKTVQKVINGPRPPPAVMPLLPTRAASEEDEDAPAKRRNVFKRALRGLGTKNTAELQNIEAMLMRLLGEVEGLRAGQEGRPVNSRAQSNSVNSVDNAREPTDPGYEPEGQAGTSSTGDRSGFFSNNSSRQADHRGGAAGHRDSINRVSTVMEGDEDLESRKSGERDVMDQQFANGRTLLSPDRETPDAQDTRGASPPLRTTPRIQPPENRAFSNENTPQMSTDGKSQHRKQKSSSSSFYPKMISRWSKTTASSIIDNFRGNAQVTPKSQPYSQVSQSGSTPHVGEYDYDPQEDALRTTHSYLNEEYAGQDNRPPSPLIPSQVSDNPKYHAHRNSMNLQHPQPRQGPTGRFQNHLENEAQTYTGEQFSPTSQSSSMWGHQQGIVQSNPLVQGNANAQNRYSGYSGNDRLSPISDTGYSESSSAILDLGQEEHEQSLKSGASANSVLSASGYRRQRKPRDEEPLVPQRPPKLPMSPAGSRQSNYVDHVSAARAGSPAYDQSPVAALRSPQSQTRKPSGPRPQRSSGQYSPGHLNNIKRTRFRGSPNQVETSTSSDEYR</sequence>
<feature type="region of interest" description="Disordered" evidence="1">
    <location>
        <begin position="713"/>
        <end position="735"/>
    </location>
</feature>
<dbReference type="GeneID" id="19240261"/>
<feature type="region of interest" description="Disordered" evidence="1">
    <location>
        <begin position="369"/>
        <end position="471"/>
    </location>
</feature>
<feature type="compositionally biased region" description="Polar residues" evidence="1">
    <location>
        <begin position="1534"/>
        <end position="1580"/>
    </location>
</feature>
<feature type="compositionally biased region" description="Polar residues" evidence="1">
    <location>
        <begin position="1434"/>
        <end position="1457"/>
    </location>
</feature>